<proteinExistence type="predicted"/>
<dbReference type="EMBL" id="JXYQ01000020">
    <property type="protein sequence ID" value="KJA11118.1"/>
    <property type="molecule type" value="Genomic_DNA"/>
</dbReference>
<sequence>MNSAPGNPSDFFLDDNTMMNFDFSRATLVISILAAAALSACGGGGGGDSSAPTTPVALTLAVAPAIAPANGTTGADYVPAVQFTASKALAAAGIKLVCDGAAVAGKTTVSDAVATFKADAPGVAANAQCTASVDAAATKDAAGAVFTGSTALTSFTVKALACPGGTTNTPPSFNGATLVAACGNVYIEPAVAKNLWPGIVSGIQTALEMDRKVYGQLQSAQPDVLVCQSGTCADYFAGPRRRNVTLYPNTYAGQYVAPRMTVVLTSPTWTQNPYVLAHEFSHVEVAKRTNGTHVPAWFDEGLATYVGGEPICTNVTGKGIDDLRKLDQETDWVAYTGPEDVFFKTYCQARAEVAAWIGKRGNAGVVQLLDAVRQGQSFTGQYGAMLTQ</sequence>
<dbReference type="OrthoDB" id="43895at2"/>
<dbReference type="AlphaFoldDB" id="A0A0D7KD72"/>
<accession>A0A0D7KD72</accession>
<evidence type="ECO:0000313" key="1">
    <source>
        <dbReference type="EMBL" id="KJA11118.1"/>
    </source>
</evidence>
<dbReference type="PATRIC" id="fig|80878.5.peg.1006"/>
<organism evidence="1 2">
    <name type="scientific">Acidovorax temperans</name>
    <dbReference type="NCBI Taxonomy" id="80878"/>
    <lineage>
        <taxon>Bacteria</taxon>
        <taxon>Pseudomonadati</taxon>
        <taxon>Pseudomonadota</taxon>
        <taxon>Betaproteobacteria</taxon>
        <taxon>Burkholderiales</taxon>
        <taxon>Comamonadaceae</taxon>
        <taxon>Acidovorax</taxon>
    </lineage>
</organism>
<name>A0A0D7KD72_9BURK</name>
<evidence type="ECO:0000313" key="2">
    <source>
        <dbReference type="Proteomes" id="UP000032566"/>
    </source>
</evidence>
<reference evidence="1 2" key="1">
    <citation type="submission" date="2014-12" db="EMBL/GenBank/DDBJ databases">
        <title>Isolation of bacteria from lake water.</title>
        <authorList>
            <person name="Sheng K.-Y."/>
            <person name="Chin P.-S."/>
            <person name="Chan K.-G."/>
            <person name="Tan G.S."/>
        </authorList>
    </citation>
    <scope>NUCLEOTIDE SEQUENCE [LARGE SCALE GENOMIC DNA]</scope>
    <source>
        <strain evidence="1 2">KY4</strain>
    </source>
</reference>
<comment type="caution">
    <text evidence="1">The sequence shown here is derived from an EMBL/GenBank/DDBJ whole genome shotgun (WGS) entry which is preliminary data.</text>
</comment>
<protein>
    <submittedName>
        <fullName evidence="1">Uncharacterized protein</fullName>
    </submittedName>
</protein>
<dbReference type="RefSeq" id="WP_044397083.1">
    <property type="nucleotide sequence ID" value="NZ_JXYQ01000020.1"/>
</dbReference>
<gene>
    <name evidence="1" type="ORF">RP29_07495</name>
</gene>
<dbReference type="Proteomes" id="UP000032566">
    <property type="component" value="Unassembled WGS sequence"/>
</dbReference>
<keyword evidence="2" id="KW-1185">Reference proteome</keyword>